<dbReference type="InterPro" id="IPR036291">
    <property type="entry name" value="NAD(P)-bd_dom_sf"/>
</dbReference>
<evidence type="ECO:0000313" key="2">
    <source>
        <dbReference type="EMBL" id="CAB4966596.1"/>
    </source>
</evidence>
<dbReference type="Gene3D" id="3.30.360.10">
    <property type="entry name" value="Dihydrodipicolinate Reductase, domain 2"/>
    <property type="match status" value="1"/>
</dbReference>
<dbReference type="GO" id="GO:0000166">
    <property type="term" value="F:nucleotide binding"/>
    <property type="evidence" value="ECO:0007669"/>
    <property type="project" value="InterPro"/>
</dbReference>
<sequence>MDDRVRVGLVGAGPWAEYFHAPMLSRGPGTQLAGVWTRRREAAEGLARAHGTVAFHSYDELLDHCDAVAFSVPPQVQVELGVAAAQRGKAILLEKPLAADLASAEEFASAVNRAGSTSQVMFTWRYAEQGRAALAAMPSARVIGARGEFILGSLLGGPFATPWRLEGGGVLDLAPHLLDYLDAALGPITSISGHGDRIKWAGFLIDHEGGAVSDVSISASTPLEPMLAGVQIYTETGVVSFDANSWSTESSWSTVATEFAQTARGVPHPLDVNRGLYVQRLVERAESVLS</sequence>
<accession>A0A6J7LE68</accession>
<protein>
    <submittedName>
        <fullName evidence="2">Unannotated protein</fullName>
    </submittedName>
</protein>
<organism evidence="2">
    <name type="scientific">freshwater metagenome</name>
    <dbReference type="NCBI Taxonomy" id="449393"/>
    <lineage>
        <taxon>unclassified sequences</taxon>
        <taxon>metagenomes</taxon>
        <taxon>ecological metagenomes</taxon>
    </lineage>
</organism>
<dbReference type="InterPro" id="IPR000683">
    <property type="entry name" value="Gfo/Idh/MocA-like_OxRdtase_N"/>
</dbReference>
<dbReference type="Gene3D" id="3.40.50.720">
    <property type="entry name" value="NAD(P)-binding Rossmann-like Domain"/>
    <property type="match status" value="1"/>
</dbReference>
<dbReference type="SUPFAM" id="SSF55347">
    <property type="entry name" value="Glyceraldehyde-3-phosphate dehydrogenase-like, C-terminal domain"/>
    <property type="match status" value="1"/>
</dbReference>
<evidence type="ECO:0000259" key="1">
    <source>
        <dbReference type="Pfam" id="PF01408"/>
    </source>
</evidence>
<reference evidence="2" key="1">
    <citation type="submission" date="2020-05" db="EMBL/GenBank/DDBJ databases">
        <authorList>
            <person name="Chiriac C."/>
            <person name="Salcher M."/>
            <person name="Ghai R."/>
            <person name="Kavagutti S V."/>
        </authorList>
    </citation>
    <scope>NUCLEOTIDE SEQUENCE</scope>
</reference>
<dbReference type="EMBL" id="CAFBNE010000125">
    <property type="protein sequence ID" value="CAB4966596.1"/>
    <property type="molecule type" value="Genomic_DNA"/>
</dbReference>
<feature type="domain" description="Gfo/Idh/MocA-like oxidoreductase N-terminal" evidence="1">
    <location>
        <begin position="5"/>
        <end position="120"/>
    </location>
</feature>
<dbReference type="PANTHER" id="PTHR43377">
    <property type="entry name" value="BILIVERDIN REDUCTASE A"/>
    <property type="match status" value="1"/>
</dbReference>
<dbReference type="Pfam" id="PF01408">
    <property type="entry name" value="GFO_IDH_MocA"/>
    <property type="match status" value="1"/>
</dbReference>
<name>A0A6J7LE68_9ZZZZ</name>
<dbReference type="AlphaFoldDB" id="A0A6J7LE68"/>
<dbReference type="PANTHER" id="PTHR43377:SF1">
    <property type="entry name" value="BILIVERDIN REDUCTASE A"/>
    <property type="match status" value="1"/>
</dbReference>
<proteinExistence type="predicted"/>
<gene>
    <name evidence="2" type="ORF">UFOPK3772_02828</name>
</gene>
<dbReference type="SUPFAM" id="SSF51735">
    <property type="entry name" value="NAD(P)-binding Rossmann-fold domains"/>
    <property type="match status" value="1"/>
</dbReference>
<dbReference type="InterPro" id="IPR051450">
    <property type="entry name" value="Gfo/Idh/MocA_Oxidoreductases"/>
</dbReference>